<evidence type="ECO:0000259" key="1">
    <source>
        <dbReference type="SMART" id="SM00778"/>
    </source>
</evidence>
<proteinExistence type="predicted"/>
<dbReference type="RefSeq" id="WP_273575061.1">
    <property type="nucleotide sequence ID" value="NZ_JAQRFN010000006.1"/>
</dbReference>
<dbReference type="InterPro" id="IPR013237">
    <property type="entry name" value="Phage_T7_Gp4_N"/>
</dbReference>
<accession>A0ABT5LQA4</accession>
<reference evidence="2 3" key="1">
    <citation type="submission" date="2023-02" db="EMBL/GenBank/DDBJ databases">
        <title>Entomopathogenic bacteria.</title>
        <authorList>
            <person name="Machado R.A."/>
        </authorList>
    </citation>
    <scope>NUCLEOTIDE SEQUENCE [LARGE SCALE GENOMIC DNA]</scope>
    <source>
        <strain evidence="2 3">XENO-2</strain>
    </source>
</reference>
<evidence type="ECO:0000313" key="2">
    <source>
        <dbReference type="EMBL" id="MDC9596485.1"/>
    </source>
</evidence>
<name>A0ABT5LQA4_9GAMM</name>
<sequence length="325" mass="36612">MNRIKTTEAVIGRWPEIFAYYKLPPVTGRKHFKGMCPICKQKGKFRIDDRDGRGTFICTCNAGDGWALLRLTQGKEFKVLADEIDQLLGIQSDKRSVVKEEKNITTFRNRVTACYANLPSLKGTQGEAYLRSRGIHVLPADNVRYCPDQPVRNGRLQALWALVTDAKGTLCYLHRTYLDGDRKADITPQKKLDATQENNYRDHAQSPAIRLFPVDSTLGIAEGIETALSCKQIYGVNTWSVVHAGFMERFLVPKGVTHLIIFADTDWSATGHAAAMACATKNLKANNDLERVSVRWSDNGDFNDLLQNGDQARQLEFMKKQRENT</sequence>
<protein>
    <submittedName>
        <fullName evidence="2">Toprim domain-containing protein</fullName>
    </submittedName>
</protein>
<dbReference type="Pfam" id="PF08273">
    <property type="entry name" value="Zn_Ribbon_Prim"/>
    <property type="match status" value="1"/>
</dbReference>
<comment type="caution">
    <text evidence="2">The sequence shown here is derived from an EMBL/GenBank/DDBJ whole genome shotgun (WGS) entry which is preliminary data.</text>
</comment>
<gene>
    <name evidence="2" type="ORF">PSI14_06270</name>
</gene>
<dbReference type="InterPro" id="IPR006171">
    <property type="entry name" value="TOPRIM_dom"/>
</dbReference>
<organism evidence="2 3">
    <name type="scientific">Xenorhabdus anantnagensis</name>
    <dbReference type="NCBI Taxonomy" id="3025875"/>
    <lineage>
        <taxon>Bacteria</taxon>
        <taxon>Pseudomonadati</taxon>
        <taxon>Pseudomonadota</taxon>
        <taxon>Gammaproteobacteria</taxon>
        <taxon>Enterobacterales</taxon>
        <taxon>Morganellaceae</taxon>
        <taxon>Xenorhabdus</taxon>
    </lineage>
</organism>
<dbReference type="EMBL" id="JAQRFN010000006">
    <property type="protein sequence ID" value="MDC9596485.1"/>
    <property type="molecule type" value="Genomic_DNA"/>
</dbReference>
<dbReference type="Proteomes" id="UP001220225">
    <property type="component" value="Unassembled WGS sequence"/>
</dbReference>
<dbReference type="SUPFAM" id="SSF57783">
    <property type="entry name" value="Zinc beta-ribbon"/>
    <property type="match status" value="1"/>
</dbReference>
<evidence type="ECO:0000313" key="3">
    <source>
        <dbReference type="Proteomes" id="UP001220225"/>
    </source>
</evidence>
<dbReference type="InterPro" id="IPR055570">
    <property type="entry name" value="DUF7146"/>
</dbReference>
<dbReference type="Pfam" id="PF13362">
    <property type="entry name" value="Toprim_3"/>
    <property type="match status" value="1"/>
</dbReference>
<feature type="domain" description="DNA primase/helicase Gp4 N-terminal Bacteriophage T7-like" evidence="1">
    <location>
        <begin position="31"/>
        <end position="66"/>
    </location>
</feature>
<keyword evidence="3" id="KW-1185">Reference proteome</keyword>
<dbReference type="Pfam" id="PF23639">
    <property type="entry name" value="DUF7146"/>
    <property type="match status" value="1"/>
</dbReference>
<dbReference type="SMART" id="SM00778">
    <property type="entry name" value="Prim_Zn_Ribbon"/>
    <property type="match status" value="1"/>
</dbReference>